<sequence>MNFLQRIRRHDLLIAVVFAILTVLFIIVSITNEAFFNWMFSRHQNQLSWYIRPVFLIPFCFFAYKRSLGGISFTVFCLFTSMFWFNQPEYVSENVKQFLQFEKKWLFGTWDYTRILLALTVPVSFVALGLAFWKRSLWMGLGVVVLMATGKIIWSIYNAGESGKSILVPAIIGLGLCVALIYFGYRRLEKRK</sequence>
<keyword evidence="1" id="KW-0472">Membrane</keyword>
<feature type="transmembrane region" description="Helical" evidence="1">
    <location>
        <begin position="115"/>
        <end position="133"/>
    </location>
</feature>
<accession>A0A644WIQ2</accession>
<gene>
    <name evidence="2" type="ORF">SDC9_49909</name>
</gene>
<keyword evidence="1" id="KW-1133">Transmembrane helix</keyword>
<organism evidence="2">
    <name type="scientific">bioreactor metagenome</name>
    <dbReference type="NCBI Taxonomy" id="1076179"/>
    <lineage>
        <taxon>unclassified sequences</taxon>
        <taxon>metagenomes</taxon>
        <taxon>ecological metagenomes</taxon>
    </lineage>
</organism>
<feature type="transmembrane region" description="Helical" evidence="1">
    <location>
        <begin position="71"/>
        <end position="87"/>
    </location>
</feature>
<dbReference type="AlphaFoldDB" id="A0A644WIQ2"/>
<feature type="transmembrane region" description="Helical" evidence="1">
    <location>
        <begin position="12"/>
        <end position="35"/>
    </location>
</feature>
<dbReference type="EMBL" id="VSSQ01000970">
    <property type="protein sequence ID" value="MPM03642.1"/>
    <property type="molecule type" value="Genomic_DNA"/>
</dbReference>
<feature type="transmembrane region" description="Helical" evidence="1">
    <location>
        <begin position="140"/>
        <end position="160"/>
    </location>
</feature>
<protein>
    <submittedName>
        <fullName evidence="2">Uncharacterized protein</fullName>
    </submittedName>
</protein>
<comment type="caution">
    <text evidence="2">The sequence shown here is derived from an EMBL/GenBank/DDBJ whole genome shotgun (WGS) entry which is preliminary data.</text>
</comment>
<name>A0A644WIQ2_9ZZZZ</name>
<evidence type="ECO:0000313" key="2">
    <source>
        <dbReference type="EMBL" id="MPM03642.1"/>
    </source>
</evidence>
<proteinExistence type="predicted"/>
<feature type="transmembrane region" description="Helical" evidence="1">
    <location>
        <begin position="166"/>
        <end position="185"/>
    </location>
</feature>
<keyword evidence="1" id="KW-0812">Transmembrane</keyword>
<feature type="transmembrane region" description="Helical" evidence="1">
    <location>
        <begin position="47"/>
        <end position="64"/>
    </location>
</feature>
<evidence type="ECO:0000256" key="1">
    <source>
        <dbReference type="SAM" id="Phobius"/>
    </source>
</evidence>
<reference evidence="2" key="1">
    <citation type="submission" date="2019-08" db="EMBL/GenBank/DDBJ databases">
        <authorList>
            <person name="Kucharzyk K."/>
            <person name="Murdoch R.W."/>
            <person name="Higgins S."/>
            <person name="Loffler F."/>
        </authorList>
    </citation>
    <scope>NUCLEOTIDE SEQUENCE</scope>
</reference>